<dbReference type="Proteomes" id="UP001358193">
    <property type="component" value="Segment"/>
</dbReference>
<proteinExistence type="predicted"/>
<organism evidence="1 2">
    <name type="scientific">phage Lak_Megaphage_Sonny</name>
    <dbReference type="NCBI Taxonomy" id="3109229"/>
    <lineage>
        <taxon>Viruses</taxon>
        <taxon>Duplodnaviria</taxon>
        <taxon>Heunggongvirae</taxon>
        <taxon>Uroviricota</taxon>
        <taxon>Caudoviricetes</taxon>
        <taxon>Caudoviricetes code 15 clade</taxon>
    </lineage>
</organism>
<reference evidence="1 2" key="1">
    <citation type="submission" date="2023-11" db="EMBL/GenBank/DDBJ databases">
        <authorList>
            <person name="Cook R."/>
            <person name="Crisci M."/>
            <person name="Pye H."/>
            <person name="Adriaenssens E."/>
            <person name="Santini J."/>
        </authorList>
    </citation>
    <scope>NUCLEOTIDE SEQUENCE [LARGE SCALE GENOMIC DNA]</scope>
    <source>
        <strain evidence="1">Lak_Megaphage_Sonny</strain>
    </source>
</reference>
<dbReference type="EMBL" id="OR769223">
    <property type="protein sequence ID" value="WQJ53454.1"/>
    <property type="molecule type" value="Genomic_DNA"/>
</dbReference>
<protein>
    <submittedName>
        <fullName evidence="1">Uncharacterized protein</fullName>
    </submittedName>
</protein>
<keyword evidence="2" id="KW-1185">Reference proteome</keyword>
<evidence type="ECO:0000313" key="2">
    <source>
        <dbReference type="Proteomes" id="UP001358193"/>
    </source>
</evidence>
<evidence type="ECO:0000313" key="1">
    <source>
        <dbReference type="EMBL" id="WQJ53454.1"/>
    </source>
</evidence>
<sequence length="232" mass="27686">MKTLNIDFYHQYENTYHAEIQFPDDTIFCKVGWSKFGRVLDHLERTKTKYDEDDYCYDVYCYIPEQDEDYFDNIENVYVSLCIDCIKFDKGILVRMHNCDIIDFNNYLTLEEFNKQLNFSDAYYVQVKNTEIPDDFLKSDLNISAVIEKIKKLEKERVISYLKVIKLVDQGLYVKSVNVTSWLSEQSDDSIDHDVFKISNFETNEYDKIRIIHKGISIKDAYEKRIQEIINI</sequence>
<accession>A0ABZ0Z2M5</accession>
<name>A0ABZ0Z2M5_9CAUD</name>